<evidence type="ECO:0000259" key="5">
    <source>
        <dbReference type="PROSITE" id="PS50893"/>
    </source>
</evidence>
<dbReference type="FunFam" id="3.40.50.300:FF:002053">
    <property type="entry name" value="ABC transporter ATP-binding protein"/>
    <property type="match status" value="1"/>
</dbReference>
<evidence type="ECO:0000256" key="2">
    <source>
        <dbReference type="ARBA" id="ARBA00022741"/>
    </source>
</evidence>
<gene>
    <name evidence="6" type="ORF">MNBD_GAMMA26-104</name>
</gene>
<evidence type="ECO:0000256" key="1">
    <source>
        <dbReference type="ARBA" id="ARBA00022737"/>
    </source>
</evidence>
<dbReference type="FunFam" id="3.40.50.300:FF:000011">
    <property type="entry name" value="Putative ABC transporter ATP-binding component"/>
    <property type="match status" value="1"/>
</dbReference>
<dbReference type="SMART" id="SM00382">
    <property type="entry name" value="AAA"/>
    <property type="match status" value="2"/>
</dbReference>
<keyword evidence="2" id="KW-0547">Nucleotide-binding</keyword>
<dbReference type="Gene3D" id="3.40.50.300">
    <property type="entry name" value="P-loop containing nucleotide triphosphate hydrolases"/>
    <property type="match status" value="2"/>
</dbReference>
<dbReference type="PROSITE" id="PS50893">
    <property type="entry name" value="ABC_TRANSPORTER_2"/>
    <property type="match status" value="2"/>
</dbReference>
<organism evidence="6">
    <name type="scientific">hydrothermal vent metagenome</name>
    <dbReference type="NCBI Taxonomy" id="652676"/>
    <lineage>
        <taxon>unclassified sequences</taxon>
        <taxon>metagenomes</taxon>
        <taxon>ecological metagenomes</taxon>
    </lineage>
</organism>
<reference evidence="6" key="1">
    <citation type="submission" date="2018-06" db="EMBL/GenBank/DDBJ databases">
        <authorList>
            <person name="Zhirakovskaya E."/>
        </authorList>
    </citation>
    <scope>NUCLEOTIDE SEQUENCE</scope>
</reference>
<proteinExistence type="predicted"/>
<name>A0A3B1C0R8_9ZZZZ</name>
<dbReference type="InterPro" id="IPR027417">
    <property type="entry name" value="P-loop_NTPase"/>
</dbReference>
<feature type="domain" description="ABC transporter" evidence="5">
    <location>
        <begin position="313"/>
        <end position="527"/>
    </location>
</feature>
<dbReference type="PANTHER" id="PTHR19211:SF14">
    <property type="entry name" value="ATP-BINDING CASSETTE SUB-FAMILY F MEMBER 1"/>
    <property type="match status" value="1"/>
</dbReference>
<dbReference type="InterPro" id="IPR003593">
    <property type="entry name" value="AAA+_ATPase"/>
</dbReference>
<feature type="coiled-coil region" evidence="4">
    <location>
        <begin position="549"/>
        <end position="583"/>
    </location>
</feature>
<dbReference type="SUPFAM" id="SSF52540">
    <property type="entry name" value="P-loop containing nucleoside triphosphate hydrolases"/>
    <property type="match status" value="2"/>
</dbReference>
<keyword evidence="3" id="KW-0067">ATP-binding</keyword>
<dbReference type="InterPro" id="IPR050611">
    <property type="entry name" value="ABCF"/>
</dbReference>
<dbReference type="CDD" id="cd03221">
    <property type="entry name" value="ABCF_EF-3"/>
    <property type="match status" value="2"/>
</dbReference>
<dbReference type="InterPro" id="IPR003439">
    <property type="entry name" value="ABC_transporter-like_ATP-bd"/>
</dbReference>
<dbReference type="EMBL" id="UOFX01000072">
    <property type="protein sequence ID" value="VAX10497.1"/>
    <property type="molecule type" value="Genomic_DNA"/>
</dbReference>
<feature type="domain" description="ABC transporter" evidence="5">
    <location>
        <begin position="2"/>
        <end position="246"/>
    </location>
</feature>
<keyword evidence="1" id="KW-0677">Repeat</keyword>
<accession>A0A3B1C0R8</accession>
<dbReference type="InterPro" id="IPR032781">
    <property type="entry name" value="ABC_tran_Xtn"/>
</dbReference>
<evidence type="ECO:0000256" key="4">
    <source>
        <dbReference type="SAM" id="Coils"/>
    </source>
</evidence>
<dbReference type="Pfam" id="PF12848">
    <property type="entry name" value="ABC_tran_Xtn"/>
    <property type="match status" value="1"/>
</dbReference>
<protein>
    <submittedName>
        <fullName evidence="6">Bis-ABC ATPase YheS</fullName>
    </submittedName>
</protein>
<evidence type="ECO:0000313" key="6">
    <source>
        <dbReference type="EMBL" id="VAX10497.1"/>
    </source>
</evidence>
<dbReference type="PROSITE" id="PS00211">
    <property type="entry name" value="ABC_TRANSPORTER_1"/>
    <property type="match status" value="2"/>
</dbReference>
<dbReference type="AlphaFoldDB" id="A0A3B1C0R8"/>
<feature type="coiled-coil region" evidence="4">
    <location>
        <begin position="84"/>
        <end position="111"/>
    </location>
</feature>
<keyword evidence="4" id="KW-0175">Coiled coil</keyword>
<dbReference type="Pfam" id="PF00005">
    <property type="entry name" value="ABC_tran"/>
    <property type="match status" value="2"/>
</dbReference>
<sequence length="632" mass="69562">MLKFSDISLRRGTKLLFEDASLTIHPGQKVGVTGANGTGKSSLFGLILGELHTDAGDFSLPSKWIIAHVAQETLAADLAAIEYVMDGDAELRAVQRKLAVAEQEADGHQVAEQHAQLESMAGYSARSRAARLMQGLGFQTDQEEMPVQSFSGGWRMRLNLAQALMCRSDLLLLDEPTNHLDLDAVIWLEEWLRGYPGTLLIISHDRDFLDAVVTNIAHIEQQAVQLYTGNYSGFEVIRAQRLANQQASYEKQQRVTAHLHSYIDRFRAKATKARQAQSRIKALERMEQIAPAHVDSPFSFEFSAPEKTPDPLLRLDAVDVGYGQTRVLGKVDFSLCPGDRLGLLGPNGAGKSTLIKLFSGDLAPLAGSCIPAAELRIGYFAQHQVEQLCLDASPLDHLQRLAPKASEQSLRSFIGGFGFVGDQALGPVAPLSGGEKARLVLALLVFQRPNLLLLDEPTNHLDLEMRHALSVALQGYEGALVIVSHDRHLLRTTTDRLLLVAAGEVSEFPGSLDDYPRWLTASRAAAEPKVDATAGENSAVARKARKQREAEHRRRLQPLRKQLQRLEQEMECLTKNQVDLGQQLAAPDIYDDTQKENLKKLLGKKAGVDCELARTEEAWFTAGAELEAAEQE</sequence>
<dbReference type="InterPro" id="IPR017871">
    <property type="entry name" value="ABC_transporter-like_CS"/>
</dbReference>
<dbReference type="PANTHER" id="PTHR19211">
    <property type="entry name" value="ATP-BINDING TRANSPORT PROTEIN-RELATED"/>
    <property type="match status" value="1"/>
</dbReference>
<evidence type="ECO:0000256" key="3">
    <source>
        <dbReference type="ARBA" id="ARBA00022840"/>
    </source>
</evidence>
<dbReference type="GO" id="GO:0005524">
    <property type="term" value="F:ATP binding"/>
    <property type="evidence" value="ECO:0007669"/>
    <property type="project" value="UniProtKB-KW"/>
</dbReference>
<dbReference type="GO" id="GO:0016887">
    <property type="term" value="F:ATP hydrolysis activity"/>
    <property type="evidence" value="ECO:0007669"/>
    <property type="project" value="InterPro"/>
</dbReference>